<gene>
    <name evidence="2" type="ORF">K402DRAFT_400257</name>
</gene>
<feature type="transmembrane region" description="Helical" evidence="1">
    <location>
        <begin position="121"/>
        <end position="138"/>
    </location>
</feature>
<keyword evidence="1" id="KW-0472">Membrane</keyword>
<evidence type="ECO:0000256" key="1">
    <source>
        <dbReference type="SAM" id="Phobius"/>
    </source>
</evidence>
<protein>
    <submittedName>
        <fullName evidence="2">Uncharacterized protein</fullName>
    </submittedName>
</protein>
<evidence type="ECO:0000313" key="3">
    <source>
        <dbReference type="Proteomes" id="UP000800041"/>
    </source>
</evidence>
<keyword evidence="1" id="KW-1133">Transmembrane helix</keyword>
<feature type="transmembrane region" description="Helical" evidence="1">
    <location>
        <begin position="150"/>
        <end position="171"/>
    </location>
</feature>
<organism evidence="2 3">
    <name type="scientific">Aulographum hederae CBS 113979</name>
    <dbReference type="NCBI Taxonomy" id="1176131"/>
    <lineage>
        <taxon>Eukaryota</taxon>
        <taxon>Fungi</taxon>
        <taxon>Dikarya</taxon>
        <taxon>Ascomycota</taxon>
        <taxon>Pezizomycotina</taxon>
        <taxon>Dothideomycetes</taxon>
        <taxon>Pleosporomycetidae</taxon>
        <taxon>Aulographales</taxon>
        <taxon>Aulographaceae</taxon>
    </lineage>
</organism>
<feature type="transmembrane region" description="Helical" evidence="1">
    <location>
        <begin position="89"/>
        <end position="109"/>
    </location>
</feature>
<dbReference type="Proteomes" id="UP000800041">
    <property type="component" value="Unassembled WGS sequence"/>
</dbReference>
<accession>A0A6G1HEM6</accession>
<name>A0A6G1HEM6_9PEZI</name>
<reference evidence="2" key="1">
    <citation type="journal article" date="2020" name="Stud. Mycol.">
        <title>101 Dothideomycetes genomes: a test case for predicting lifestyles and emergence of pathogens.</title>
        <authorList>
            <person name="Haridas S."/>
            <person name="Albert R."/>
            <person name="Binder M."/>
            <person name="Bloem J."/>
            <person name="Labutti K."/>
            <person name="Salamov A."/>
            <person name="Andreopoulos B."/>
            <person name="Baker S."/>
            <person name="Barry K."/>
            <person name="Bills G."/>
            <person name="Bluhm B."/>
            <person name="Cannon C."/>
            <person name="Castanera R."/>
            <person name="Culley D."/>
            <person name="Daum C."/>
            <person name="Ezra D."/>
            <person name="Gonzalez J."/>
            <person name="Henrissat B."/>
            <person name="Kuo A."/>
            <person name="Liang C."/>
            <person name="Lipzen A."/>
            <person name="Lutzoni F."/>
            <person name="Magnuson J."/>
            <person name="Mondo S."/>
            <person name="Nolan M."/>
            <person name="Ohm R."/>
            <person name="Pangilinan J."/>
            <person name="Park H.-J."/>
            <person name="Ramirez L."/>
            <person name="Alfaro M."/>
            <person name="Sun H."/>
            <person name="Tritt A."/>
            <person name="Yoshinaga Y."/>
            <person name="Zwiers L.-H."/>
            <person name="Turgeon B."/>
            <person name="Goodwin S."/>
            <person name="Spatafora J."/>
            <person name="Crous P."/>
            <person name="Grigoriev I."/>
        </authorList>
    </citation>
    <scope>NUCLEOTIDE SEQUENCE</scope>
    <source>
        <strain evidence="2">CBS 113979</strain>
    </source>
</reference>
<sequence>MGFETPVLPLHRAPYVAADDDFGYSGRLRAWIIRISPADIRNPVIVKKTLLPTLWVSSAVLALSYLVIEADPSPIFAEYLPLLAGHKDIVHRIVGLCIFGMASFSYSLTANVTIAGFQSEGFHPLVAALLLFGCEVLFDPISFTIMERLNIILPLFVNVGISYAVLSGMGYQKI</sequence>
<keyword evidence="1" id="KW-0812">Transmembrane</keyword>
<dbReference type="OrthoDB" id="10650452at2759"/>
<evidence type="ECO:0000313" key="2">
    <source>
        <dbReference type="EMBL" id="KAF1991534.1"/>
    </source>
</evidence>
<dbReference type="AlphaFoldDB" id="A0A6G1HEM6"/>
<dbReference type="EMBL" id="ML977139">
    <property type="protein sequence ID" value="KAF1991534.1"/>
    <property type="molecule type" value="Genomic_DNA"/>
</dbReference>
<proteinExistence type="predicted"/>
<keyword evidence="3" id="KW-1185">Reference proteome</keyword>